<organism evidence="1 2">
    <name type="scientific">Dokdonella soli</name>
    <dbReference type="NCBI Taxonomy" id="529810"/>
    <lineage>
        <taxon>Bacteria</taxon>
        <taxon>Pseudomonadati</taxon>
        <taxon>Pseudomonadota</taxon>
        <taxon>Gammaproteobacteria</taxon>
        <taxon>Lysobacterales</taxon>
        <taxon>Rhodanobacteraceae</taxon>
        <taxon>Dokdonella</taxon>
    </lineage>
</organism>
<reference evidence="1 2" key="1">
    <citation type="journal article" date="2019" name="Int. J. Syst. Evol. Microbiol.">
        <title>The Global Catalogue of Microorganisms (GCM) 10K type strain sequencing project: providing services to taxonomists for standard genome sequencing and annotation.</title>
        <authorList>
            <consortium name="The Broad Institute Genomics Platform"/>
            <consortium name="The Broad Institute Genome Sequencing Center for Infectious Disease"/>
            <person name="Wu L."/>
            <person name="Ma J."/>
        </authorList>
    </citation>
    <scope>NUCLEOTIDE SEQUENCE [LARGE SCALE GENOMIC DNA]</scope>
    <source>
        <strain evidence="1 2">JCM 15421</strain>
    </source>
</reference>
<gene>
    <name evidence="1" type="ORF">GCM10009105_10320</name>
</gene>
<keyword evidence="2" id="KW-1185">Reference proteome</keyword>
<accession>A0ABN1IDY7</accession>
<comment type="caution">
    <text evidence="1">The sequence shown here is derived from an EMBL/GenBank/DDBJ whole genome shotgun (WGS) entry which is preliminary data.</text>
</comment>
<evidence type="ECO:0000313" key="2">
    <source>
        <dbReference type="Proteomes" id="UP001501523"/>
    </source>
</evidence>
<proteinExistence type="predicted"/>
<name>A0ABN1IDY7_9GAMM</name>
<sequence length="77" mass="8748">MFAQWVNSSTELPQEGQPVQFILDGREATMDGAYVQRAFRSHWTVYEVGRVRSWRRLLGFDSRDTSPLSAPALESTG</sequence>
<evidence type="ECO:0000313" key="1">
    <source>
        <dbReference type="EMBL" id="GAA0709695.1"/>
    </source>
</evidence>
<dbReference type="EMBL" id="BAAAEU010000005">
    <property type="protein sequence ID" value="GAA0709695.1"/>
    <property type="molecule type" value="Genomic_DNA"/>
</dbReference>
<dbReference type="Proteomes" id="UP001501523">
    <property type="component" value="Unassembled WGS sequence"/>
</dbReference>
<protein>
    <submittedName>
        <fullName evidence="1">Uncharacterized protein</fullName>
    </submittedName>
</protein>